<feature type="region of interest" description="Disordered" evidence="1">
    <location>
        <begin position="117"/>
        <end position="148"/>
    </location>
</feature>
<protein>
    <recommendedName>
        <fullName evidence="2">Zinc knuckle CX2CX4HX4C domain-containing protein</fullName>
    </recommendedName>
</protein>
<dbReference type="PANTHER" id="PTHR31286:SF178">
    <property type="entry name" value="DUF4283 DOMAIN-CONTAINING PROTEIN"/>
    <property type="match status" value="1"/>
</dbReference>
<name>A0A444WZP3_ARAHY</name>
<dbReference type="InterPro" id="IPR025836">
    <property type="entry name" value="Zn_knuckle_CX2CX4HX4C"/>
</dbReference>
<dbReference type="InterPro" id="IPR040256">
    <property type="entry name" value="At4g02000-like"/>
</dbReference>
<sequence>MNKETGILIGGMQGVLAEAEDPKVNGVLRRYFLRIRVSINITKALPTGFWLEREEMPPLWVFFKYERLPDSYCFNCRILGHEKKICKNPTVMACWDPTKRKYSPGLGVSQVRLVSAMGGESSKQQGWREEKEDQARVPQSLGRESDEE</sequence>
<evidence type="ECO:0000313" key="4">
    <source>
        <dbReference type="Proteomes" id="UP000289738"/>
    </source>
</evidence>
<dbReference type="GO" id="GO:0003676">
    <property type="term" value="F:nucleic acid binding"/>
    <property type="evidence" value="ECO:0007669"/>
    <property type="project" value="InterPro"/>
</dbReference>
<dbReference type="PANTHER" id="PTHR31286">
    <property type="entry name" value="GLYCINE-RICH CELL WALL STRUCTURAL PROTEIN 1.8-LIKE"/>
    <property type="match status" value="1"/>
</dbReference>
<evidence type="ECO:0000313" key="3">
    <source>
        <dbReference type="EMBL" id="RYQ82875.1"/>
    </source>
</evidence>
<dbReference type="Pfam" id="PF14392">
    <property type="entry name" value="zf-CCHC_4"/>
    <property type="match status" value="1"/>
</dbReference>
<accession>A0A444WZP3</accession>
<reference evidence="3 4" key="1">
    <citation type="submission" date="2019-01" db="EMBL/GenBank/DDBJ databases">
        <title>Sequencing of cultivated peanut Arachis hypogaea provides insights into genome evolution and oil improvement.</title>
        <authorList>
            <person name="Chen X."/>
        </authorList>
    </citation>
    <scope>NUCLEOTIDE SEQUENCE [LARGE SCALE GENOMIC DNA]</scope>
    <source>
        <strain evidence="4">cv. Fuhuasheng</strain>
        <tissue evidence="3">Leaves</tissue>
    </source>
</reference>
<feature type="compositionally biased region" description="Basic and acidic residues" evidence="1">
    <location>
        <begin position="126"/>
        <end position="135"/>
    </location>
</feature>
<dbReference type="GO" id="GO:0008270">
    <property type="term" value="F:zinc ion binding"/>
    <property type="evidence" value="ECO:0007669"/>
    <property type="project" value="InterPro"/>
</dbReference>
<dbReference type="Proteomes" id="UP000289738">
    <property type="component" value="Chromosome B10"/>
</dbReference>
<dbReference type="EMBL" id="SDMP01000020">
    <property type="protein sequence ID" value="RYQ82875.1"/>
    <property type="molecule type" value="Genomic_DNA"/>
</dbReference>
<dbReference type="AlphaFoldDB" id="A0A444WZP3"/>
<keyword evidence="4" id="KW-1185">Reference proteome</keyword>
<comment type="caution">
    <text evidence="3">The sequence shown here is derived from an EMBL/GenBank/DDBJ whole genome shotgun (WGS) entry which is preliminary data.</text>
</comment>
<dbReference type="InterPro" id="IPR036875">
    <property type="entry name" value="Znf_CCHC_sf"/>
</dbReference>
<dbReference type="SUPFAM" id="SSF57756">
    <property type="entry name" value="Retrovirus zinc finger-like domains"/>
    <property type="match status" value="1"/>
</dbReference>
<gene>
    <name evidence="3" type="ORF">Ahy_B10g101454</name>
</gene>
<evidence type="ECO:0000256" key="1">
    <source>
        <dbReference type="SAM" id="MobiDB-lite"/>
    </source>
</evidence>
<evidence type="ECO:0000259" key="2">
    <source>
        <dbReference type="Pfam" id="PF14392"/>
    </source>
</evidence>
<proteinExistence type="predicted"/>
<organism evidence="3 4">
    <name type="scientific">Arachis hypogaea</name>
    <name type="common">Peanut</name>
    <dbReference type="NCBI Taxonomy" id="3818"/>
    <lineage>
        <taxon>Eukaryota</taxon>
        <taxon>Viridiplantae</taxon>
        <taxon>Streptophyta</taxon>
        <taxon>Embryophyta</taxon>
        <taxon>Tracheophyta</taxon>
        <taxon>Spermatophyta</taxon>
        <taxon>Magnoliopsida</taxon>
        <taxon>eudicotyledons</taxon>
        <taxon>Gunneridae</taxon>
        <taxon>Pentapetalae</taxon>
        <taxon>rosids</taxon>
        <taxon>fabids</taxon>
        <taxon>Fabales</taxon>
        <taxon>Fabaceae</taxon>
        <taxon>Papilionoideae</taxon>
        <taxon>50 kb inversion clade</taxon>
        <taxon>dalbergioids sensu lato</taxon>
        <taxon>Dalbergieae</taxon>
        <taxon>Pterocarpus clade</taxon>
        <taxon>Arachis</taxon>
    </lineage>
</organism>
<feature type="domain" description="Zinc knuckle CX2CX4HX4C" evidence="2">
    <location>
        <begin position="59"/>
        <end position="87"/>
    </location>
</feature>